<comment type="caution">
    <text evidence="13">The sequence shown here is derived from an EMBL/GenBank/DDBJ whole genome shotgun (WGS) entry which is preliminary data.</text>
</comment>
<comment type="similarity">
    <text evidence="2">Belongs to the asparagine synthetase family.</text>
</comment>
<dbReference type="PIRSF" id="PIRSF001589">
    <property type="entry name" value="Asn_synthetase_glu-h"/>
    <property type="match status" value="1"/>
</dbReference>
<dbReference type="RefSeq" id="WP_197659583.1">
    <property type="nucleotide sequence ID" value="NZ_JAEAGR010000001.1"/>
</dbReference>
<organism evidence="13 14">
    <name type="scientific">Mobilitalea sibirica</name>
    <dbReference type="NCBI Taxonomy" id="1462919"/>
    <lineage>
        <taxon>Bacteria</taxon>
        <taxon>Bacillati</taxon>
        <taxon>Bacillota</taxon>
        <taxon>Clostridia</taxon>
        <taxon>Lachnospirales</taxon>
        <taxon>Lachnospiraceae</taxon>
        <taxon>Mobilitalea</taxon>
    </lineage>
</organism>
<keyword evidence="5 10" id="KW-0067">ATP-binding</keyword>
<evidence type="ECO:0000313" key="13">
    <source>
        <dbReference type="EMBL" id="MBH1939352.1"/>
    </source>
</evidence>
<keyword evidence="13" id="KW-0436">Ligase</keyword>
<dbReference type="Pfam" id="PF13537">
    <property type="entry name" value="GATase_7"/>
    <property type="match status" value="1"/>
</dbReference>
<dbReference type="Pfam" id="PF00733">
    <property type="entry name" value="Asn_synthase"/>
    <property type="match status" value="1"/>
</dbReference>
<dbReference type="Gene3D" id="3.40.50.620">
    <property type="entry name" value="HUPs"/>
    <property type="match status" value="1"/>
</dbReference>
<dbReference type="NCBIfam" id="TIGR01536">
    <property type="entry name" value="asn_synth_AEB"/>
    <property type="match status" value="1"/>
</dbReference>
<evidence type="ECO:0000256" key="9">
    <source>
        <dbReference type="PIRSR" id="PIRSR001589-1"/>
    </source>
</evidence>
<keyword evidence="7 9" id="KW-0315">Glutamine amidotransferase</keyword>
<evidence type="ECO:0000313" key="14">
    <source>
        <dbReference type="Proteomes" id="UP000623269"/>
    </source>
</evidence>
<evidence type="ECO:0000256" key="4">
    <source>
        <dbReference type="ARBA" id="ARBA00022741"/>
    </source>
</evidence>
<dbReference type="CDD" id="cd00712">
    <property type="entry name" value="AsnB"/>
    <property type="match status" value="1"/>
</dbReference>
<keyword evidence="6 9" id="KW-0061">Asparagine biosynthesis</keyword>
<dbReference type="Proteomes" id="UP000623269">
    <property type="component" value="Unassembled WGS sequence"/>
</dbReference>
<dbReference type="PROSITE" id="PS51278">
    <property type="entry name" value="GATASE_TYPE_2"/>
    <property type="match status" value="1"/>
</dbReference>
<dbReference type="InterPro" id="IPR014729">
    <property type="entry name" value="Rossmann-like_a/b/a_fold"/>
</dbReference>
<evidence type="ECO:0000256" key="2">
    <source>
        <dbReference type="ARBA" id="ARBA00005752"/>
    </source>
</evidence>
<dbReference type="InterPro" id="IPR033738">
    <property type="entry name" value="AsnB_N"/>
</dbReference>
<dbReference type="Gene3D" id="3.60.20.10">
    <property type="entry name" value="Glutamine Phosphoribosylpyrophosphate, subunit 1, domain 1"/>
    <property type="match status" value="1"/>
</dbReference>
<dbReference type="AlphaFoldDB" id="A0A8J7HAX6"/>
<gene>
    <name evidence="13" type="primary">asnB</name>
    <name evidence="13" type="ORF">I5677_00430</name>
</gene>
<dbReference type="GO" id="GO:0004066">
    <property type="term" value="F:asparagine synthase (glutamine-hydrolyzing) activity"/>
    <property type="evidence" value="ECO:0007669"/>
    <property type="project" value="UniProtKB-EC"/>
</dbReference>
<dbReference type="SUPFAM" id="SSF52402">
    <property type="entry name" value="Adenine nucleotide alpha hydrolases-like"/>
    <property type="match status" value="1"/>
</dbReference>
<dbReference type="InterPro" id="IPR006426">
    <property type="entry name" value="Asn_synth_AEB"/>
</dbReference>
<dbReference type="GO" id="GO:0005829">
    <property type="term" value="C:cytosol"/>
    <property type="evidence" value="ECO:0007669"/>
    <property type="project" value="TreeGrafter"/>
</dbReference>
<feature type="binding site" evidence="10">
    <location>
        <position position="106"/>
    </location>
    <ligand>
        <name>L-glutamine</name>
        <dbReference type="ChEBI" id="CHEBI:58359"/>
    </ligand>
</feature>
<accession>A0A8J7HAX6</accession>
<dbReference type="EMBL" id="JAEAGR010000001">
    <property type="protein sequence ID" value="MBH1939352.1"/>
    <property type="molecule type" value="Genomic_DNA"/>
</dbReference>
<evidence type="ECO:0000256" key="6">
    <source>
        <dbReference type="ARBA" id="ARBA00022888"/>
    </source>
</evidence>
<dbReference type="PANTHER" id="PTHR43284:SF1">
    <property type="entry name" value="ASPARAGINE SYNTHETASE"/>
    <property type="match status" value="1"/>
</dbReference>
<dbReference type="GO" id="GO:0006529">
    <property type="term" value="P:asparagine biosynthetic process"/>
    <property type="evidence" value="ECO:0007669"/>
    <property type="project" value="UniProtKB-KW"/>
</dbReference>
<evidence type="ECO:0000256" key="1">
    <source>
        <dbReference type="ARBA" id="ARBA00005187"/>
    </source>
</evidence>
<evidence type="ECO:0000256" key="7">
    <source>
        <dbReference type="ARBA" id="ARBA00022962"/>
    </source>
</evidence>
<evidence type="ECO:0000256" key="5">
    <source>
        <dbReference type="ARBA" id="ARBA00022840"/>
    </source>
</evidence>
<dbReference type="InterPro" id="IPR001962">
    <property type="entry name" value="Asn_synthase"/>
</dbReference>
<dbReference type="CDD" id="cd01991">
    <property type="entry name" value="Asn_synthase_B_C"/>
    <property type="match status" value="1"/>
</dbReference>
<reference evidence="13" key="1">
    <citation type="submission" date="2020-12" db="EMBL/GenBank/DDBJ databases">
        <title>M. sibirica DSM 26468T genome.</title>
        <authorList>
            <person name="Thieme N."/>
            <person name="Rettenmaier R."/>
            <person name="Zverlov V."/>
            <person name="Liebl W."/>
        </authorList>
    </citation>
    <scope>NUCLEOTIDE SEQUENCE</scope>
    <source>
        <strain evidence="13">DSM 26468</strain>
    </source>
</reference>
<dbReference type="InterPro" id="IPR017932">
    <property type="entry name" value="GATase_2_dom"/>
</dbReference>
<feature type="active site" description="For GATase activity" evidence="9">
    <location>
        <position position="2"/>
    </location>
</feature>
<dbReference type="InterPro" id="IPR051786">
    <property type="entry name" value="ASN_synthetase/amidase"/>
</dbReference>
<sequence>MCGIAGFSNMKADFTKDYNKWHKTLTGMKHSMKHRGPDDEGIVLYPQAGLAHTRLSIIDLTRGHQPMTKSKFGCTYSIVYNGELYNTVQLRDNLVRMGYLFKTHSDTEVILTGYMAFGESFVKELNGIFSFAIWDDNKHSLFLCRDRLGVKPLFYTVTENTIVFSSEIKTLFKYPGFTPRIDSRGLCEIFALGPAKTYGLGVFKDVYEVLPGHFIQFNKNGFHDETYWELVSAPHEDTYDETVERTSFLLYDSIKRQMVSDIPICTFLSGGVDSSLITAICAEELKKEGKRIESYSFDFVDNAKHFKSNSFQPSMDRPYVDIMVEHVNSRHTYLECNNDDMIENLFHAVDARDLPNMADVESSLLYFCKKVAKRNKVTLTGECADEIFGGYPWFHSQEAMELNTFPWSKNLKPRKQLLSEDLLATIDLDEYVRNTYKKSVAETPHLDGESKLEARRREIAYLNLKWFMMTLLDRMDRCSMYSGLEARVPMADHRIVEYIWNVPWEMKCPNGVVKGLLRDAGKGLIPDEILYRKKSPYPKTYHPEYEKRLGNMLLEVLSDSNAPIRPLIDAKKVRSFLTTPSDYGKPWYGQLMAGPQMIAYMLQVNYWLGKYKIELV</sequence>
<comment type="pathway">
    <text evidence="1">Amino-acid biosynthesis; L-asparagine biosynthesis; L-asparagine from L-aspartate (L-Gln route): step 1/1.</text>
</comment>
<keyword evidence="14" id="KW-1185">Reference proteome</keyword>
<comment type="catalytic activity">
    <reaction evidence="8">
        <text>L-aspartate + L-glutamine + ATP + H2O = L-asparagine + L-glutamate + AMP + diphosphate + H(+)</text>
        <dbReference type="Rhea" id="RHEA:12228"/>
        <dbReference type="ChEBI" id="CHEBI:15377"/>
        <dbReference type="ChEBI" id="CHEBI:15378"/>
        <dbReference type="ChEBI" id="CHEBI:29985"/>
        <dbReference type="ChEBI" id="CHEBI:29991"/>
        <dbReference type="ChEBI" id="CHEBI:30616"/>
        <dbReference type="ChEBI" id="CHEBI:33019"/>
        <dbReference type="ChEBI" id="CHEBI:58048"/>
        <dbReference type="ChEBI" id="CHEBI:58359"/>
        <dbReference type="ChEBI" id="CHEBI:456215"/>
        <dbReference type="EC" id="6.3.5.4"/>
    </reaction>
</comment>
<proteinExistence type="inferred from homology"/>
<evidence type="ECO:0000256" key="11">
    <source>
        <dbReference type="PIRSR" id="PIRSR001589-3"/>
    </source>
</evidence>
<dbReference type="EC" id="6.3.5.4" evidence="3"/>
<protein>
    <recommendedName>
        <fullName evidence="3">asparagine synthase (glutamine-hydrolyzing)</fullName>
        <ecNumber evidence="3">6.3.5.4</ecNumber>
    </recommendedName>
</protein>
<dbReference type="InterPro" id="IPR029055">
    <property type="entry name" value="Ntn_hydrolases_N"/>
</dbReference>
<evidence type="ECO:0000256" key="8">
    <source>
        <dbReference type="ARBA" id="ARBA00048741"/>
    </source>
</evidence>
<keyword evidence="4 10" id="KW-0547">Nucleotide-binding</keyword>
<keyword evidence="9" id="KW-0028">Amino-acid biosynthesis</keyword>
<feature type="domain" description="Glutamine amidotransferase type-2" evidence="12">
    <location>
        <begin position="2"/>
        <end position="220"/>
    </location>
</feature>
<dbReference type="GO" id="GO:0005524">
    <property type="term" value="F:ATP binding"/>
    <property type="evidence" value="ECO:0007669"/>
    <property type="project" value="UniProtKB-KW"/>
</dbReference>
<evidence type="ECO:0000256" key="10">
    <source>
        <dbReference type="PIRSR" id="PIRSR001589-2"/>
    </source>
</evidence>
<name>A0A8J7HAX6_9FIRM</name>
<dbReference type="PANTHER" id="PTHR43284">
    <property type="entry name" value="ASPARAGINE SYNTHETASE (GLUTAMINE-HYDROLYZING)"/>
    <property type="match status" value="1"/>
</dbReference>
<dbReference type="SUPFAM" id="SSF56235">
    <property type="entry name" value="N-terminal nucleophile aminohydrolases (Ntn hydrolases)"/>
    <property type="match status" value="1"/>
</dbReference>
<evidence type="ECO:0000256" key="3">
    <source>
        <dbReference type="ARBA" id="ARBA00012737"/>
    </source>
</evidence>
<evidence type="ECO:0000259" key="12">
    <source>
        <dbReference type="PROSITE" id="PS51278"/>
    </source>
</evidence>
<feature type="site" description="Important for beta-aspartyl-AMP intermediate formation" evidence="11">
    <location>
        <position position="382"/>
    </location>
</feature>